<evidence type="ECO:0000256" key="2">
    <source>
        <dbReference type="SAM" id="SignalP"/>
    </source>
</evidence>
<accession>A0A6A7AUH5</accession>
<gene>
    <name evidence="3" type="ORF">T440DRAFT_404657</name>
</gene>
<reference evidence="3" key="1">
    <citation type="submission" date="2020-01" db="EMBL/GenBank/DDBJ databases">
        <authorList>
            <consortium name="DOE Joint Genome Institute"/>
            <person name="Haridas S."/>
            <person name="Albert R."/>
            <person name="Binder M."/>
            <person name="Bloem J."/>
            <person name="Labutti K."/>
            <person name="Salamov A."/>
            <person name="Andreopoulos B."/>
            <person name="Baker S.E."/>
            <person name="Barry K."/>
            <person name="Bills G."/>
            <person name="Bluhm B.H."/>
            <person name="Cannon C."/>
            <person name="Castanera R."/>
            <person name="Culley D.E."/>
            <person name="Daum C."/>
            <person name="Ezra D."/>
            <person name="Gonzalez J.B."/>
            <person name="Henrissat B."/>
            <person name="Kuo A."/>
            <person name="Liang C."/>
            <person name="Lipzen A."/>
            <person name="Lutzoni F."/>
            <person name="Magnuson J."/>
            <person name="Mondo S."/>
            <person name="Nolan M."/>
            <person name="Ohm R."/>
            <person name="Pangilinan J."/>
            <person name="Park H.-J."/>
            <person name="Ramirez L."/>
            <person name="Alfaro M."/>
            <person name="Sun H."/>
            <person name="Tritt A."/>
            <person name="Yoshinaga Y."/>
            <person name="Zwiers L.-H."/>
            <person name="Turgeon B.G."/>
            <person name="Goodwin S.B."/>
            <person name="Spatafora J.W."/>
            <person name="Crous P.W."/>
            <person name="Grigoriev I.V."/>
        </authorList>
    </citation>
    <scope>NUCLEOTIDE SEQUENCE</scope>
    <source>
        <strain evidence="3">IPT5</strain>
    </source>
</reference>
<keyword evidence="4" id="KW-1185">Reference proteome</keyword>
<dbReference type="Proteomes" id="UP000799423">
    <property type="component" value="Unassembled WGS sequence"/>
</dbReference>
<evidence type="ECO:0000313" key="4">
    <source>
        <dbReference type="Proteomes" id="UP000799423"/>
    </source>
</evidence>
<feature type="region of interest" description="Disordered" evidence="1">
    <location>
        <begin position="517"/>
        <end position="589"/>
    </location>
</feature>
<keyword evidence="2" id="KW-0732">Signal</keyword>
<evidence type="ECO:0000313" key="3">
    <source>
        <dbReference type="EMBL" id="KAF2846926.1"/>
    </source>
</evidence>
<protein>
    <recommendedName>
        <fullName evidence="5">Glycoside hydrolase family 18 protein</fullName>
    </recommendedName>
</protein>
<feature type="region of interest" description="Disordered" evidence="1">
    <location>
        <begin position="609"/>
        <end position="628"/>
    </location>
</feature>
<dbReference type="AlphaFoldDB" id="A0A6A7AUH5"/>
<dbReference type="EMBL" id="MU006330">
    <property type="protein sequence ID" value="KAF2846926.1"/>
    <property type="molecule type" value="Genomic_DNA"/>
</dbReference>
<name>A0A6A7AUH5_9PLEO</name>
<proteinExistence type="predicted"/>
<evidence type="ECO:0000256" key="1">
    <source>
        <dbReference type="SAM" id="MobiDB-lite"/>
    </source>
</evidence>
<sequence length="839" mass="87515">MMAPTCSRAALQLLTTVLLVSTIANAVAVPHQVLDPRTPAVQVDQLPAEVSAALRTAVGDDPDNVFQEVEDAFRSRTGLEVIRDFFARLFGWDEVSEDSTDEPTPSASETITPPGPPVTSDGSPDATATPSPSADISILPEGPMTTAINVTLPDPVFSLPPFLNSSLDPLPTAVPITDEFSAIPFPGTGLPSNSTATVSLQLTSLILVTATIRQPLGTGTGLSNATASFTEIPLFPNSTATFVVVPTGILGTGTGSPVAFTEIPLYPNVTSTLPTHILGTGTAAGTGAPVSFTEIPTYTNTTTVTTTITPLGTGVVGTGAVGTGTGSPVVFTEIPIFPNVTTLFSTTTTTLVGTGLPSLLPSSNGTALNDTPSAFPGLLALRRICQDPSIKVITLPLISRFYGPSGYPTLQAFPGCTVPNDRQAFQAPGLLNCSALGAEVQRCQSSGRKVLLSVKADGLEAVGGNADFGDPSVDPNPFGPVFADGGPVGATYDNVGVGSGDDDLEKRQVDINININFPSLGHGPYRPHRPTGSWFHYPHRPDHTDGPDHTDRPAPPPRPDESETPSRPHRPSFPDVPFPTLLPPGMASMSTISDDFPAFEATTPINVASASDSVTSTPSSEEFTTTSATIAPSSEAFVPSSATSVPGSASFTPNSANATSISATPIPLPSPISVSFPDPTPFPNLFNANHPPTAFALTLFSLFGEGHTERADLRPLGPDVGGPAAPSVFDGTNWVTPPTSVVPILERPLGEEVVVDGFDVQLPVEWKGKYQDTMFRNFVTRLRELNRDAWKQTGGIEGGPSDLGADGKAVVYFGWVGELLKRREAAVNKAGWIEWDGSS</sequence>
<feature type="chain" id="PRO_5025560114" description="Glycoside hydrolase family 18 protein" evidence="2">
    <location>
        <begin position="29"/>
        <end position="839"/>
    </location>
</feature>
<feature type="compositionally biased region" description="Polar residues" evidence="1">
    <location>
        <begin position="120"/>
        <end position="134"/>
    </location>
</feature>
<feature type="region of interest" description="Disordered" evidence="1">
    <location>
        <begin position="96"/>
        <end position="140"/>
    </location>
</feature>
<feature type="signal peptide" evidence="2">
    <location>
        <begin position="1"/>
        <end position="28"/>
    </location>
</feature>
<dbReference type="Gene3D" id="3.20.20.80">
    <property type="entry name" value="Glycosidases"/>
    <property type="match status" value="1"/>
</dbReference>
<dbReference type="OrthoDB" id="6020543at2759"/>
<feature type="compositionally biased region" description="Polar residues" evidence="1">
    <location>
        <begin position="102"/>
        <end position="111"/>
    </location>
</feature>
<evidence type="ECO:0008006" key="5">
    <source>
        <dbReference type="Google" id="ProtNLM"/>
    </source>
</evidence>
<organism evidence="3 4">
    <name type="scientific">Plenodomus tracheiphilus IPT5</name>
    <dbReference type="NCBI Taxonomy" id="1408161"/>
    <lineage>
        <taxon>Eukaryota</taxon>
        <taxon>Fungi</taxon>
        <taxon>Dikarya</taxon>
        <taxon>Ascomycota</taxon>
        <taxon>Pezizomycotina</taxon>
        <taxon>Dothideomycetes</taxon>
        <taxon>Pleosporomycetidae</taxon>
        <taxon>Pleosporales</taxon>
        <taxon>Pleosporineae</taxon>
        <taxon>Leptosphaeriaceae</taxon>
        <taxon>Plenodomus</taxon>
    </lineage>
</organism>
<feature type="compositionally biased region" description="Basic and acidic residues" evidence="1">
    <location>
        <begin position="539"/>
        <end position="566"/>
    </location>
</feature>